<evidence type="ECO:0000313" key="2">
    <source>
        <dbReference type="Proteomes" id="UP001168990"/>
    </source>
</evidence>
<name>A0AA39KL43_9HYME</name>
<dbReference type="AlphaFoldDB" id="A0AA39KL43"/>
<proteinExistence type="predicted"/>
<evidence type="ECO:0000313" key="1">
    <source>
        <dbReference type="EMBL" id="KAK0165503.1"/>
    </source>
</evidence>
<comment type="caution">
    <text evidence="1">The sequence shown here is derived from an EMBL/GenBank/DDBJ whole genome shotgun (WGS) entry which is preliminary data.</text>
</comment>
<reference evidence="1" key="2">
    <citation type="submission" date="2023-03" db="EMBL/GenBank/DDBJ databases">
        <authorList>
            <person name="Inwood S.N."/>
            <person name="Skelly J.G."/>
            <person name="Guhlin J."/>
            <person name="Harrop T.W.R."/>
            <person name="Goldson S.G."/>
            <person name="Dearden P.K."/>
        </authorList>
    </citation>
    <scope>NUCLEOTIDE SEQUENCE</scope>
    <source>
        <strain evidence="1">Irish</strain>
        <tissue evidence="1">Whole body</tissue>
    </source>
</reference>
<dbReference type="Proteomes" id="UP001168990">
    <property type="component" value="Unassembled WGS sequence"/>
</dbReference>
<accession>A0AA39KL43</accession>
<organism evidence="1 2">
    <name type="scientific">Microctonus aethiopoides</name>
    <dbReference type="NCBI Taxonomy" id="144406"/>
    <lineage>
        <taxon>Eukaryota</taxon>
        <taxon>Metazoa</taxon>
        <taxon>Ecdysozoa</taxon>
        <taxon>Arthropoda</taxon>
        <taxon>Hexapoda</taxon>
        <taxon>Insecta</taxon>
        <taxon>Pterygota</taxon>
        <taxon>Neoptera</taxon>
        <taxon>Endopterygota</taxon>
        <taxon>Hymenoptera</taxon>
        <taxon>Apocrita</taxon>
        <taxon>Ichneumonoidea</taxon>
        <taxon>Braconidae</taxon>
        <taxon>Euphorinae</taxon>
        <taxon>Microctonus</taxon>
    </lineage>
</organism>
<gene>
    <name evidence="1" type="ORF">PV328_004010</name>
</gene>
<keyword evidence="2" id="KW-1185">Reference proteome</keyword>
<protein>
    <submittedName>
        <fullName evidence="1">Uncharacterized protein</fullName>
    </submittedName>
</protein>
<dbReference type="EMBL" id="JAQQBS010001422">
    <property type="protein sequence ID" value="KAK0165503.1"/>
    <property type="molecule type" value="Genomic_DNA"/>
</dbReference>
<sequence length="129" mass="14798">MLSEKHSAKFISFWLSEWVEKVQLPQQAVSDGSRAILNAMSIAFNGKSLKEYINFVFETLTTKTKLQPPMMIDCEELSTFEEIVMMTLIVCSTQFQDSIIAIGDRMITPEKARENLEELVARRNPDLTY</sequence>
<reference evidence="1" key="1">
    <citation type="journal article" date="2023" name="bioRxiv">
        <title>Scaffold-level genome assemblies of two parasitoid biocontrol wasps reveal the parthenogenesis mechanism and an associated novel virus.</title>
        <authorList>
            <person name="Inwood S."/>
            <person name="Skelly J."/>
            <person name="Guhlin J."/>
            <person name="Harrop T."/>
            <person name="Goldson S."/>
            <person name="Dearden P."/>
        </authorList>
    </citation>
    <scope>NUCLEOTIDE SEQUENCE</scope>
    <source>
        <strain evidence="1">Irish</strain>
        <tissue evidence="1">Whole body</tissue>
    </source>
</reference>